<comment type="similarity">
    <text evidence="2">Belongs to the ABC-4 integral membrane protein family. LolC/E subfamily.</text>
</comment>
<evidence type="ECO:0000256" key="5">
    <source>
        <dbReference type="ARBA" id="ARBA00022989"/>
    </source>
</evidence>
<dbReference type="GO" id="GO:0044874">
    <property type="term" value="P:lipoprotein localization to outer membrane"/>
    <property type="evidence" value="ECO:0007669"/>
    <property type="project" value="TreeGrafter"/>
</dbReference>
<evidence type="ECO:0000256" key="6">
    <source>
        <dbReference type="ARBA" id="ARBA00023136"/>
    </source>
</evidence>
<dbReference type="InterPro" id="IPR051447">
    <property type="entry name" value="Lipoprotein-release_system"/>
</dbReference>
<comment type="subcellular location">
    <subcellularLocation>
        <location evidence="1">Cell membrane</location>
        <topology evidence="1">Multi-pass membrane protein</topology>
    </subcellularLocation>
</comment>
<proteinExistence type="inferred from homology"/>
<evidence type="ECO:0000256" key="3">
    <source>
        <dbReference type="ARBA" id="ARBA00022475"/>
    </source>
</evidence>
<feature type="domain" description="ABC3 transporter permease C-terminal" evidence="8">
    <location>
        <begin position="162"/>
        <end position="282"/>
    </location>
</feature>
<keyword evidence="4 7" id="KW-0812">Transmembrane</keyword>
<feature type="transmembrane region" description="Helical" evidence="7">
    <location>
        <begin position="253"/>
        <end position="278"/>
    </location>
</feature>
<gene>
    <name evidence="9" type="ORF">E6H04_09810</name>
</gene>
<reference evidence="9 10" key="1">
    <citation type="journal article" date="2019" name="Nat. Microbiol.">
        <title>Mediterranean grassland soil C-N compound turnover is dependent on rainfall and depth, and is mediated by genomically divergent microorganisms.</title>
        <authorList>
            <person name="Diamond S."/>
            <person name="Andeer P.F."/>
            <person name="Li Z."/>
            <person name="Crits-Christoph A."/>
            <person name="Burstein D."/>
            <person name="Anantharaman K."/>
            <person name="Lane K.R."/>
            <person name="Thomas B.C."/>
            <person name="Pan C."/>
            <person name="Northen T.R."/>
            <person name="Banfield J.F."/>
        </authorList>
    </citation>
    <scope>NUCLEOTIDE SEQUENCE [LARGE SCALE GENOMIC DNA]</scope>
    <source>
        <strain evidence="9">NP_7</strain>
    </source>
</reference>
<protein>
    <submittedName>
        <fullName evidence="9">FtsX-like permease family protein</fullName>
    </submittedName>
</protein>
<dbReference type="GO" id="GO:0098797">
    <property type="term" value="C:plasma membrane protein complex"/>
    <property type="evidence" value="ECO:0007669"/>
    <property type="project" value="TreeGrafter"/>
</dbReference>
<dbReference type="EMBL" id="VBAO01000255">
    <property type="protein sequence ID" value="TMI79852.1"/>
    <property type="molecule type" value="Genomic_DNA"/>
</dbReference>
<evidence type="ECO:0000259" key="8">
    <source>
        <dbReference type="Pfam" id="PF02687"/>
    </source>
</evidence>
<evidence type="ECO:0000256" key="4">
    <source>
        <dbReference type="ARBA" id="ARBA00022692"/>
    </source>
</evidence>
<feature type="transmembrane region" description="Helical" evidence="7">
    <location>
        <begin position="202"/>
        <end position="233"/>
    </location>
</feature>
<evidence type="ECO:0000256" key="1">
    <source>
        <dbReference type="ARBA" id="ARBA00004651"/>
    </source>
</evidence>
<sequence length="288" mass="30130">MTRARRITAAVALLVGVGGGWIAVRPGPGGASEQAEIPPVFLSDLAARRLGVGPGAQIDLAIGPGGPWHPARVVRVYRPARYPTELGQEEIEFRLHLPDLQALAGRGDQVDSIVVRLRDPASASGVVERLNAASLGFRAYTSTDLAAQSSSTFEVITRFHRAIGVVTILASSVFLVAIMTLRGEAMQQQAGILRLIGVSPRTVAGAMLLVAAGVALLGSGIGIGLGFLLSLGINAYYQRLFDTALVFSRITSPLVGMATILSALLGVAAGAVAAWRLLRRTPLDQVGR</sequence>
<dbReference type="Proteomes" id="UP000320048">
    <property type="component" value="Unassembled WGS sequence"/>
</dbReference>
<dbReference type="InterPro" id="IPR003838">
    <property type="entry name" value="ABC3_permease_C"/>
</dbReference>
<feature type="transmembrane region" description="Helical" evidence="7">
    <location>
        <begin position="159"/>
        <end position="181"/>
    </location>
</feature>
<dbReference type="PANTHER" id="PTHR30489:SF0">
    <property type="entry name" value="LIPOPROTEIN-RELEASING SYSTEM TRANSMEMBRANE PROTEIN LOLE"/>
    <property type="match status" value="1"/>
</dbReference>
<keyword evidence="5 7" id="KW-1133">Transmembrane helix</keyword>
<accession>A0A537J921</accession>
<keyword evidence="3" id="KW-1003">Cell membrane</keyword>
<dbReference type="PANTHER" id="PTHR30489">
    <property type="entry name" value="LIPOPROTEIN-RELEASING SYSTEM TRANSMEMBRANE PROTEIN LOLE"/>
    <property type="match status" value="1"/>
</dbReference>
<evidence type="ECO:0000313" key="9">
    <source>
        <dbReference type="EMBL" id="TMI79852.1"/>
    </source>
</evidence>
<evidence type="ECO:0000313" key="10">
    <source>
        <dbReference type="Proteomes" id="UP000320048"/>
    </source>
</evidence>
<keyword evidence="6 7" id="KW-0472">Membrane</keyword>
<dbReference type="AlphaFoldDB" id="A0A537J921"/>
<comment type="caution">
    <text evidence="9">The sequence shown here is derived from an EMBL/GenBank/DDBJ whole genome shotgun (WGS) entry which is preliminary data.</text>
</comment>
<evidence type="ECO:0000256" key="2">
    <source>
        <dbReference type="ARBA" id="ARBA00005236"/>
    </source>
</evidence>
<dbReference type="Pfam" id="PF02687">
    <property type="entry name" value="FtsX"/>
    <property type="match status" value="1"/>
</dbReference>
<name>A0A537J921_9BACT</name>
<organism evidence="9 10">
    <name type="scientific">Candidatus Segetimicrobium genomatis</name>
    <dbReference type="NCBI Taxonomy" id="2569760"/>
    <lineage>
        <taxon>Bacteria</taxon>
        <taxon>Bacillati</taxon>
        <taxon>Candidatus Sysuimicrobiota</taxon>
        <taxon>Candidatus Sysuimicrobiia</taxon>
        <taxon>Candidatus Sysuimicrobiales</taxon>
        <taxon>Candidatus Segetimicrobiaceae</taxon>
        <taxon>Candidatus Segetimicrobium</taxon>
    </lineage>
</organism>
<evidence type="ECO:0000256" key="7">
    <source>
        <dbReference type="SAM" id="Phobius"/>
    </source>
</evidence>